<proteinExistence type="predicted"/>
<dbReference type="Pfam" id="PF05145">
    <property type="entry name" value="AbrB"/>
    <property type="match status" value="1"/>
</dbReference>
<dbReference type="GO" id="GO:0004497">
    <property type="term" value="F:monooxygenase activity"/>
    <property type="evidence" value="ECO:0007669"/>
    <property type="project" value="UniProtKB-KW"/>
</dbReference>
<dbReference type="InterPro" id="IPR007820">
    <property type="entry name" value="AbrB_fam"/>
</dbReference>
<evidence type="ECO:0000256" key="1">
    <source>
        <dbReference type="SAM" id="Phobius"/>
    </source>
</evidence>
<keyword evidence="2" id="KW-0503">Monooxygenase</keyword>
<dbReference type="GO" id="GO:0016020">
    <property type="term" value="C:membrane"/>
    <property type="evidence" value="ECO:0007669"/>
    <property type="project" value="InterPro"/>
</dbReference>
<keyword evidence="1" id="KW-0472">Membrane</keyword>
<keyword evidence="3" id="KW-1185">Reference proteome</keyword>
<sequence length="357" mass="37371">MFRWTLLVFLSAILAVGLDWLRLPGAFLLGPMAAAIAVTVGVGPIHMPRLPFDWAQGVVGCLIAEAVTPKLLAEIASDWPVFVAGVLAVVLFSLGVGWLLTRWQVLPGPTAIWGTLPGAATALVIMAGDFGCDVGLVAFTQYLRVIVVSVLTAGVAAFALPAAQGSGLSFQLLPATPDWIALVGTLVFIAAASFAARRLCIPAGPLMAVMVAGAILQNLHLLDIDLPEWLLIFGYCCVGWGIGLQFRRQTLRAAMHALPAILLSTLLLVIACGGLAALLVWQFGLDPLTAYLATSPGGASSVAIIASGSHVDVSYVMSMQIARAWFLILVGPWLARGLSRLAGYGAVSKAPSRTKPD</sequence>
<dbReference type="eggNOG" id="COG3180">
    <property type="taxonomic scope" value="Bacteria"/>
</dbReference>
<dbReference type="PIRSF" id="PIRSF038991">
    <property type="entry name" value="Protein_AbrB"/>
    <property type="match status" value="1"/>
</dbReference>
<feature type="transmembrane region" description="Helical" evidence="1">
    <location>
        <begin position="112"/>
        <end position="130"/>
    </location>
</feature>
<dbReference type="PANTHER" id="PTHR38457:SF1">
    <property type="entry name" value="REGULATOR ABRB-RELATED"/>
    <property type="match status" value="1"/>
</dbReference>
<feature type="transmembrane region" description="Helical" evidence="1">
    <location>
        <begin position="228"/>
        <end position="246"/>
    </location>
</feature>
<feature type="transmembrane region" description="Helical" evidence="1">
    <location>
        <begin position="258"/>
        <end position="281"/>
    </location>
</feature>
<feature type="transmembrane region" description="Helical" evidence="1">
    <location>
        <begin position="142"/>
        <end position="159"/>
    </location>
</feature>
<feature type="transmembrane region" description="Helical" evidence="1">
    <location>
        <begin position="315"/>
        <end position="335"/>
    </location>
</feature>
<dbReference type="InterPro" id="IPR017516">
    <property type="entry name" value="AbrB_dup"/>
</dbReference>
<name>A0A084IH98_SALHC</name>
<feature type="transmembrane region" description="Helical" evidence="1">
    <location>
        <begin position="179"/>
        <end position="196"/>
    </location>
</feature>
<feature type="transmembrane region" description="Helical" evidence="1">
    <location>
        <begin position="25"/>
        <end position="45"/>
    </location>
</feature>
<evidence type="ECO:0000313" key="3">
    <source>
        <dbReference type="Proteomes" id="UP000028302"/>
    </source>
</evidence>
<dbReference type="EMBL" id="APNK01000040">
    <property type="protein sequence ID" value="KEZ76082.1"/>
    <property type="molecule type" value="Genomic_DNA"/>
</dbReference>
<organism evidence="2 3">
    <name type="scientific">Salinisphaera hydrothermalis (strain C41B8)</name>
    <dbReference type="NCBI Taxonomy" id="1304275"/>
    <lineage>
        <taxon>Bacteria</taxon>
        <taxon>Pseudomonadati</taxon>
        <taxon>Pseudomonadota</taxon>
        <taxon>Gammaproteobacteria</taxon>
        <taxon>Salinisphaerales</taxon>
        <taxon>Salinisphaeraceae</taxon>
        <taxon>Salinisphaera</taxon>
    </lineage>
</organism>
<keyword evidence="1" id="KW-0812">Transmembrane</keyword>
<gene>
    <name evidence="2" type="ORF">C41B8_16749</name>
</gene>
<dbReference type="Proteomes" id="UP000028302">
    <property type="component" value="Unassembled WGS sequence"/>
</dbReference>
<protein>
    <submittedName>
        <fullName evidence="2">Ammonia monooxygenase family protein</fullName>
    </submittedName>
</protein>
<accession>A0A084IH98</accession>
<dbReference type="NCBIfam" id="TIGR03082">
    <property type="entry name" value="Gneg_AbrB_dup"/>
    <property type="match status" value="2"/>
</dbReference>
<comment type="caution">
    <text evidence="2">The sequence shown here is derived from an EMBL/GenBank/DDBJ whole genome shotgun (WGS) entry which is preliminary data.</text>
</comment>
<evidence type="ECO:0000313" key="2">
    <source>
        <dbReference type="EMBL" id="KEZ76082.1"/>
    </source>
</evidence>
<keyword evidence="2" id="KW-0560">Oxidoreductase</keyword>
<dbReference type="AlphaFoldDB" id="A0A084IH98"/>
<dbReference type="GO" id="GO:0010468">
    <property type="term" value="P:regulation of gene expression"/>
    <property type="evidence" value="ECO:0007669"/>
    <property type="project" value="InterPro"/>
</dbReference>
<dbReference type="STRING" id="1304275.C41B8_16749"/>
<feature type="transmembrane region" description="Helical" evidence="1">
    <location>
        <begin position="79"/>
        <end position="100"/>
    </location>
</feature>
<reference evidence="2 3" key="1">
    <citation type="submission" date="2013-03" db="EMBL/GenBank/DDBJ databases">
        <title>Salinisphaera hydrothermalis C41B8 Genome Sequencing.</title>
        <authorList>
            <person name="Li C."/>
            <person name="Lai Q."/>
            <person name="Shao Z."/>
        </authorList>
    </citation>
    <scope>NUCLEOTIDE SEQUENCE [LARGE SCALE GENOMIC DNA]</scope>
    <source>
        <strain evidence="2 3">C41B8</strain>
    </source>
</reference>
<dbReference type="PANTHER" id="PTHR38457">
    <property type="entry name" value="REGULATOR ABRB-RELATED"/>
    <property type="match status" value="1"/>
</dbReference>
<keyword evidence="1" id="KW-1133">Transmembrane helix</keyword>
<feature type="transmembrane region" description="Helical" evidence="1">
    <location>
        <begin position="203"/>
        <end position="222"/>
    </location>
</feature>